<keyword evidence="7" id="KW-1185">Reference proteome</keyword>
<organism evidence="6 7">
    <name type="scientific">Leucobacter tardus</name>
    <dbReference type="NCBI Taxonomy" id="501483"/>
    <lineage>
        <taxon>Bacteria</taxon>
        <taxon>Bacillati</taxon>
        <taxon>Actinomycetota</taxon>
        <taxon>Actinomycetes</taxon>
        <taxon>Micrococcales</taxon>
        <taxon>Microbacteriaceae</taxon>
        <taxon>Leucobacter</taxon>
    </lineage>
</organism>
<dbReference type="RefSeq" id="WP_208235881.1">
    <property type="nucleotide sequence ID" value="NZ_BAAAQU010000001.1"/>
</dbReference>
<name>A0A939QB36_9MICO</name>
<accession>A0A939QB36</accession>
<feature type="repeat" description="ANK" evidence="3">
    <location>
        <begin position="101"/>
        <end position="133"/>
    </location>
</feature>
<dbReference type="PANTHER" id="PTHR24198:SF165">
    <property type="entry name" value="ANKYRIN REPEAT-CONTAINING PROTEIN-RELATED"/>
    <property type="match status" value="1"/>
</dbReference>
<evidence type="ECO:0000256" key="3">
    <source>
        <dbReference type="PROSITE-ProRule" id="PRU00023"/>
    </source>
</evidence>
<feature type="signal peptide" evidence="5">
    <location>
        <begin position="1"/>
        <end position="25"/>
    </location>
</feature>
<dbReference type="PROSITE" id="PS50088">
    <property type="entry name" value="ANK_REPEAT"/>
    <property type="match status" value="1"/>
</dbReference>
<dbReference type="InterPro" id="IPR036770">
    <property type="entry name" value="Ankyrin_rpt-contain_sf"/>
</dbReference>
<dbReference type="PANTHER" id="PTHR24198">
    <property type="entry name" value="ANKYRIN REPEAT AND PROTEIN KINASE DOMAIN-CONTAINING PROTEIN"/>
    <property type="match status" value="1"/>
</dbReference>
<reference evidence="6" key="1">
    <citation type="submission" date="2021-03" db="EMBL/GenBank/DDBJ databases">
        <title>Leucobacter chromiisoli sp. nov., isolated from chromium-containing soil of chemical plant.</title>
        <authorList>
            <person name="Xu Z."/>
        </authorList>
    </citation>
    <scope>NUCLEOTIDE SEQUENCE</scope>
    <source>
        <strain evidence="6">K 70/01</strain>
    </source>
</reference>
<keyword evidence="1" id="KW-0677">Repeat</keyword>
<dbReference type="Proteomes" id="UP000668403">
    <property type="component" value="Unassembled WGS sequence"/>
</dbReference>
<proteinExistence type="predicted"/>
<comment type="caution">
    <text evidence="6">The sequence shown here is derived from an EMBL/GenBank/DDBJ whole genome shotgun (WGS) entry which is preliminary data.</text>
</comment>
<keyword evidence="2 3" id="KW-0040">ANK repeat</keyword>
<evidence type="ECO:0000313" key="6">
    <source>
        <dbReference type="EMBL" id="MBO2988486.1"/>
    </source>
</evidence>
<evidence type="ECO:0000256" key="1">
    <source>
        <dbReference type="ARBA" id="ARBA00022737"/>
    </source>
</evidence>
<dbReference type="SUPFAM" id="SSF48403">
    <property type="entry name" value="Ankyrin repeat"/>
    <property type="match status" value="1"/>
</dbReference>
<protein>
    <submittedName>
        <fullName evidence="6">Ankyrin repeat domain-containing protein</fullName>
    </submittedName>
</protein>
<feature type="compositionally biased region" description="Low complexity" evidence="4">
    <location>
        <begin position="34"/>
        <end position="62"/>
    </location>
</feature>
<evidence type="ECO:0000256" key="4">
    <source>
        <dbReference type="SAM" id="MobiDB-lite"/>
    </source>
</evidence>
<dbReference type="Pfam" id="PF12796">
    <property type="entry name" value="Ank_2"/>
    <property type="match status" value="1"/>
</dbReference>
<evidence type="ECO:0000256" key="2">
    <source>
        <dbReference type="ARBA" id="ARBA00023043"/>
    </source>
</evidence>
<dbReference type="InterPro" id="IPR002110">
    <property type="entry name" value="Ankyrin_rpt"/>
</dbReference>
<dbReference type="Gene3D" id="1.25.40.20">
    <property type="entry name" value="Ankyrin repeat-containing domain"/>
    <property type="match status" value="2"/>
</dbReference>
<dbReference type="SMART" id="SM00248">
    <property type="entry name" value="ANK"/>
    <property type="match status" value="5"/>
</dbReference>
<feature type="region of interest" description="Disordered" evidence="4">
    <location>
        <begin position="34"/>
        <end position="65"/>
    </location>
</feature>
<evidence type="ECO:0000256" key="5">
    <source>
        <dbReference type="SAM" id="SignalP"/>
    </source>
</evidence>
<gene>
    <name evidence="6" type="ORF">J4H85_00540</name>
</gene>
<dbReference type="AlphaFoldDB" id="A0A939QB36"/>
<dbReference type="EMBL" id="JAGFBF010000001">
    <property type="protein sequence ID" value="MBO2988486.1"/>
    <property type="molecule type" value="Genomic_DNA"/>
</dbReference>
<keyword evidence="5" id="KW-0732">Signal</keyword>
<sequence length="294" mass="30059">MPPRHRARGAAVGLAIVCFALVGCAPELDVPAPSAAPADVPAENPEANPEAPQADDAAAENPGLSQGELDDRLRWAAWGNDLDAAEQLIGWGADVNAQDGTQQSAFLIAASEGRDDLLRLTLEHGADVDDLDSWNGTSLIRAAERGHWDVAGSLIRAGVDVDHVNRVGYQAIHEAVIFGRDDPTYHAAVRVLVAGGASLSTPSVTEGQTPLQMARSLGFAQQIRILEALGRAAPADPSAALLASAASGDADALALALRAGAAVDTRDASGRTALEIAESGGNVAAATVLRALGG</sequence>
<feature type="chain" id="PRO_5039282685" evidence="5">
    <location>
        <begin position="26"/>
        <end position="294"/>
    </location>
</feature>
<evidence type="ECO:0000313" key="7">
    <source>
        <dbReference type="Proteomes" id="UP000668403"/>
    </source>
</evidence>
<dbReference type="PROSITE" id="PS51257">
    <property type="entry name" value="PROKAR_LIPOPROTEIN"/>
    <property type="match status" value="1"/>
</dbReference>